<sequence>MEIYDGQNRDKYDEWVDKFLGQIKTHEIWFFNEDRKLTYLMRHLTNAPYNLLKSKYDERARTNPAHGRTLSDALAELDRAFRAYDTRRDAKTKLETLRMSNQDSFGDFFAKFQIQINKLDYHDDDKIDELKARLNGRFAGKIISGRKETYEELVNQCFTLDSELKMYDAKRTNSSTNGSRYLGGSSTPKPNVDHATVELGKSFKPLSQMTLKELKEYRNSLPRSMTIKQRLIDEKRCHRCMQKGHTGLDQNCPFNRLPPSENFKNHQTALLNQLYISEQEKDAA</sequence>
<dbReference type="EMBL" id="MCFK01004023">
    <property type="protein sequence ID" value="RKF61640.1"/>
    <property type="molecule type" value="Genomic_DNA"/>
</dbReference>
<dbReference type="Proteomes" id="UP000286134">
    <property type="component" value="Unassembled WGS sequence"/>
</dbReference>
<dbReference type="OrthoDB" id="5438282at2759"/>
<protein>
    <recommendedName>
        <fullName evidence="3">Retrotransposon gag domain-containing protein</fullName>
    </recommendedName>
</protein>
<name>A0A420HW66_9PEZI</name>
<comment type="caution">
    <text evidence="1">The sequence shown here is derived from an EMBL/GenBank/DDBJ whole genome shotgun (WGS) entry which is preliminary data.</text>
</comment>
<accession>A0A420HW66</accession>
<evidence type="ECO:0008006" key="3">
    <source>
        <dbReference type="Google" id="ProtNLM"/>
    </source>
</evidence>
<evidence type="ECO:0000313" key="1">
    <source>
        <dbReference type="EMBL" id="RKF61640.1"/>
    </source>
</evidence>
<gene>
    <name evidence="1" type="ORF">OnM2_040066</name>
</gene>
<organism evidence="1 2">
    <name type="scientific">Erysiphe neolycopersici</name>
    <dbReference type="NCBI Taxonomy" id="212602"/>
    <lineage>
        <taxon>Eukaryota</taxon>
        <taxon>Fungi</taxon>
        <taxon>Dikarya</taxon>
        <taxon>Ascomycota</taxon>
        <taxon>Pezizomycotina</taxon>
        <taxon>Leotiomycetes</taxon>
        <taxon>Erysiphales</taxon>
        <taxon>Erysiphaceae</taxon>
        <taxon>Erysiphe</taxon>
    </lineage>
</organism>
<reference evidence="1 2" key="1">
    <citation type="journal article" date="2018" name="BMC Genomics">
        <title>Comparative genome analyses reveal sequence features reflecting distinct modes of host-adaptation between dicot and monocot powdery mildew.</title>
        <authorList>
            <person name="Wu Y."/>
            <person name="Ma X."/>
            <person name="Pan Z."/>
            <person name="Kale S.D."/>
            <person name="Song Y."/>
            <person name="King H."/>
            <person name="Zhang Q."/>
            <person name="Presley C."/>
            <person name="Deng X."/>
            <person name="Wei C.I."/>
            <person name="Xiao S."/>
        </authorList>
    </citation>
    <scope>NUCLEOTIDE SEQUENCE [LARGE SCALE GENOMIC DNA]</scope>
    <source>
        <strain evidence="1">UMSG2</strain>
    </source>
</reference>
<keyword evidence="2" id="KW-1185">Reference proteome</keyword>
<dbReference type="AlphaFoldDB" id="A0A420HW66"/>
<evidence type="ECO:0000313" key="2">
    <source>
        <dbReference type="Proteomes" id="UP000286134"/>
    </source>
</evidence>
<proteinExistence type="predicted"/>